<reference evidence="1" key="1">
    <citation type="journal article" date="2015" name="Nature">
        <title>Complex archaea that bridge the gap between prokaryotes and eukaryotes.</title>
        <authorList>
            <person name="Spang A."/>
            <person name="Saw J.H."/>
            <person name="Jorgensen S.L."/>
            <person name="Zaremba-Niedzwiedzka K."/>
            <person name="Martijn J."/>
            <person name="Lind A.E."/>
            <person name="van Eijk R."/>
            <person name="Schleper C."/>
            <person name="Guy L."/>
            <person name="Ettema T.J."/>
        </authorList>
    </citation>
    <scope>NUCLEOTIDE SEQUENCE</scope>
</reference>
<organism evidence="1">
    <name type="scientific">marine sediment metagenome</name>
    <dbReference type="NCBI Taxonomy" id="412755"/>
    <lineage>
        <taxon>unclassified sequences</taxon>
        <taxon>metagenomes</taxon>
        <taxon>ecological metagenomes</taxon>
    </lineage>
</organism>
<comment type="caution">
    <text evidence="1">The sequence shown here is derived from an EMBL/GenBank/DDBJ whole genome shotgun (WGS) entry which is preliminary data.</text>
</comment>
<name>A0A0F9FYC2_9ZZZZ</name>
<accession>A0A0F9FYC2</accession>
<dbReference type="SUPFAM" id="SSF51004">
    <property type="entry name" value="C-terminal (heme d1) domain of cytochrome cd1-nitrite reductase"/>
    <property type="match status" value="1"/>
</dbReference>
<protein>
    <submittedName>
        <fullName evidence="1">Uncharacterized protein</fullName>
    </submittedName>
</protein>
<gene>
    <name evidence="1" type="ORF">LCGC14_2186150</name>
</gene>
<proteinExistence type="predicted"/>
<evidence type="ECO:0000313" key="1">
    <source>
        <dbReference type="EMBL" id="KKL62345.1"/>
    </source>
</evidence>
<dbReference type="InterPro" id="IPR011048">
    <property type="entry name" value="Haem_d1_sf"/>
</dbReference>
<dbReference type="SUPFAM" id="SSF82171">
    <property type="entry name" value="DPP6 N-terminal domain-like"/>
    <property type="match status" value="1"/>
</dbReference>
<dbReference type="EMBL" id="LAZR01028520">
    <property type="protein sequence ID" value="KKL62345.1"/>
    <property type="molecule type" value="Genomic_DNA"/>
</dbReference>
<sequence length="350" mass="38301">MATWQSEANLPFSPSGHVFFSPVIDNLVYLIDQGTNFYSLNLETGVYTLLTSPAYGWTGSYLTHGEGGVIQMTGRFYRMITVSPDGNTLAVPSDGDFSTTHGTHAYNTGGARRIEFYDISANTWSASKQTDFSLSAVPSPYIRSLVWEDNDILWCLVVRRYRTSSGWGFVCAKYVKSTDTFTAFSQSVVQDTQTTHHGRYVGEGGMAIDDAKTTIYCGGTGHKNRMWREYDIAGDTWSTGALFSPLTGEKGVFAYKRDTLYTYQRGLSGSPDDCQIAKHVLASGSQVATPDIFAANAARDDYFSPYVGINDDEDLVVQWATDSAPEIYSIAEFPSAGGSQAHQLLGGAFI</sequence>
<dbReference type="AlphaFoldDB" id="A0A0F9FYC2"/>